<feature type="transmembrane region" description="Helical" evidence="1">
    <location>
        <begin position="227"/>
        <end position="249"/>
    </location>
</feature>
<feature type="transmembrane region" description="Helical" evidence="1">
    <location>
        <begin position="186"/>
        <end position="207"/>
    </location>
</feature>
<dbReference type="Proteomes" id="UP000501130">
    <property type="component" value="Chromosome"/>
</dbReference>
<accession>A0ABX6N4Z0</accession>
<evidence type="ECO:0000256" key="1">
    <source>
        <dbReference type="SAM" id="Phobius"/>
    </source>
</evidence>
<proteinExistence type="predicted"/>
<keyword evidence="1" id="KW-0472">Membrane</keyword>
<evidence type="ECO:0000313" key="2">
    <source>
        <dbReference type="EMBL" id="QJR29136.1"/>
    </source>
</evidence>
<keyword evidence="3" id="KW-1185">Reference proteome</keyword>
<keyword evidence="1" id="KW-1133">Transmembrane helix</keyword>
<feature type="transmembrane region" description="Helical" evidence="1">
    <location>
        <begin position="565"/>
        <end position="588"/>
    </location>
</feature>
<organism evidence="2 3">
    <name type="scientific">Limnobacter profundi</name>
    <dbReference type="NCBI Taxonomy" id="2732163"/>
    <lineage>
        <taxon>Bacteria</taxon>
        <taxon>Pseudomonadati</taxon>
        <taxon>Pseudomonadota</taxon>
        <taxon>Betaproteobacteria</taxon>
        <taxon>Burkholderiales</taxon>
        <taxon>Burkholderiaceae</taxon>
        <taxon>Limnobacter</taxon>
    </lineage>
</organism>
<name>A0ABX6N4Z0_9BURK</name>
<keyword evidence="1" id="KW-0812">Transmembrane</keyword>
<sequence length="622" mass="67715">MAGSPPLVLTHTHAVAPVELKYTPATDNFSLPNCRAHTIRKANYKSLGNGQLVRTGWQSRLRAWVEGNNADQRYHRAAYESSQRVSAALFSEHYKCAVEGKPENVSDSPLVKARFYRQDNLRFNPQLRDPRFGLSKQDQRAVKLSRWAHYANGVTELGAAPTGLLLKVSKILFTPKRDDKSFTSQLRVLAVLPVVAGIVALFSRGVFTEGMHRAFNNVKQALQTDMRALACSFSAISAVSALVSLALGASSCMVGSKSKLSSAITNLIQFNKDKHLHRIYLLLNDVNNKPGAVAVLSRALRQKIGQNHRTAEGTPILLDRLLNDVHGRQNEVQIKQAIEKTIGSYLTEFSPSGSTQGRFLNPKSDKAELLARENHFLALTNLIEHSAIHADPHDNFKDMRHHIESGAESFRKLVLKGTGNLLNVLACARKDTQDSGSVLKHPATGLRYSAENMLNNAHQYGPLTRGLARFSEGLRVFNHGVLLSLNYQLTRPIAKLAGYITEAALKRPNSRVTSFSIGRAIASSIWAAVDAFLILSLAAGNGVAFGGPEAGTKLKFPLNIPLGSFSLGISIISTAAQMLVVAIPAAILMGAAKGACYIEGWNGNVARPLELSGSKRKAVQWA</sequence>
<evidence type="ECO:0000313" key="3">
    <source>
        <dbReference type="Proteomes" id="UP000501130"/>
    </source>
</evidence>
<protein>
    <submittedName>
        <fullName evidence="2">Uncharacterized protein</fullName>
    </submittedName>
</protein>
<dbReference type="RefSeq" id="WP_171098339.1">
    <property type="nucleotide sequence ID" value="NZ_CP053084.1"/>
</dbReference>
<feature type="transmembrane region" description="Helical" evidence="1">
    <location>
        <begin position="525"/>
        <end position="545"/>
    </location>
</feature>
<gene>
    <name evidence="2" type="ORF">HKT17_05140</name>
</gene>
<dbReference type="EMBL" id="CP053084">
    <property type="protein sequence ID" value="QJR29136.1"/>
    <property type="molecule type" value="Genomic_DNA"/>
</dbReference>
<reference evidence="2 3" key="1">
    <citation type="submission" date="2020-05" db="EMBL/GenBank/DDBJ databases">
        <title>Compete genome of Limnobacter sp. SAORIC-580.</title>
        <authorList>
            <person name="Song J."/>
            <person name="Cho J.-C."/>
        </authorList>
    </citation>
    <scope>NUCLEOTIDE SEQUENCE [LARGE SCALE GENOMIC DNA]</scope>
    <source>
        <strain evidence="2 3">SAORIC-580</strain>
    </source>
</reference>